<dbReference type="AlphaFoldDB" id="A0A2P5BDG6"/>
<accession>A0A2P5BDG6</accession>
<proteinExistence type="predicted"/>
<dbReference type="Proteomes" id="UP000237000">
    <property type="component" value="Unassembled WGS sequence"/>
</dbReference>
<gene>
    <name evidence="1" type="ORF">TorRG33x02_324960</name>
</gene>
<dbReference type="EMBL" id="JXTC01000546">
    <property type="protein sequence ID" value="PON46833.1"/>
    <property type="molecule type" value="Genomic_DNA"/>
</dbReference>
<evidence type="ECO:0000313" key="2">
    <source>
        <dbReference type="Proteomes" id="UP000237000"/>
    </source>
</evidence>
<comment type="caution">
    <text evidence="1">The sequence shown here is derived from an EMBL/GenBank/DDBJ whole genome shotgun (WGS) entry which is preliminary data.</text>
</comment>
<name>A0A2P5BDG6_TREOI</name>
<protein>
    <submittedName>
        <fullName evidence="1">Uncharacterized protein</fullName>
    </submittedName>
</protein>
<reference evidence="2" key="1">
    <citation type="submission" date="2016-06" db="EMBL/GenBank/DDBJ databases">
        <title>Parallel loss of symbiosis genes in relatives of nitrogen-fixing non-legume Parasponia.</title>
        <authorList>
            <person name="Van Velzen R."/>
            <person name="Holmer R."/>
            <person name="Bu F."/>
            <person name="Rutten L."/>
            <person name="Van Zeijl A."/>
            <person name="Liu W."/>
            <person name="Santuari L."/>
            <person name="Cao Q."/>
            <person name="Sharma T."/>
            <person name="Shen D."/>
            <person name="Roswanjaya Y."/>
            <person name="Wardhani T."/>
            <person name="Kalhor M.S."/>
            <person name="Jansen J."/>
            <person name="Van den Hoogen J."/>
            <person name="Gungor B."/>
            <person name="Hartog M."/>
            <person name="Hontelez J."/>
            <person name="Verver J."/>
            <person name="Yang W.-C."/>
            <person name="Schijlen E."/>
            <person name="Repin R."/>
            <person name="Schilthuizen M."/>
            <person name="Schranz E."/>
            <person name="Heidstra R."/>
            <person name="Miyata K."/>
            <person name="Fedorova E."/>
            <person name="Kohlen W."/>
            <person name="Bisseling T."/>
            <person name="Smit S."/>
            <person name="Geurts R."/>
        </authorList>
    </citation>
    <scope>NUCLEOTIDE SEQUENCE [LARGE SCALE GENOMIC DNA]</scope>
    <source>
        <strain evidence="2">cv. RG33-2</strain>
    </source>
</reference>
<dbReference type="InParanoid" id="A0A2P5BDG6"/>
<evidence type="ECO:0000313" key="1">
    <source>
        <dbReference type="EMBL" id="PON46833.1"/>
    </source>
</evidence>
<organism evidence="1 2">
    <name type="scientific">Trema orientale</name>
    <name type="common">Charcoal tree</name>
    <name type="synonym">Celtis orientalis</name>
    <dbReference type="NCBI Taxonomy" id="63057"/>
    <lineage>
        <taxon>Eukaryota</taxon>
        <taxon>Viridiplantae</taxon>
        <taxon>Streptophyta</taxon>
        <taxon>Embryophyta</taxon>
        <taxon>Tracheophyta</taxon>
        <taxon>Spermatophyta</taxon>
        <taxon>Magnoliopsida</taxon>
        <taxon>eudicotyledons</taxon>
        <taxon>Gunneridae</taxon>
        <taxon>Pentapetalae</taxon>
        <taxon>rosids</taxon>
        <taxon>fabids</taxon>
        <taxon>Rosales</taxon>
        <taxon>Cannabaceae</taxon>
        <taxon>Trema</taxon>
    </lineage>
</organism>
<sequence length="77" mass="8927">MTFFFLTHDSWRMGANRLMMSLLWGVQNLGNHSWRHMTASLVRDRRIKETRSSTSLFPLEAMVANNREMTVVALVGD</sequence>
<keyword evidence="2" id="KW-1185">Reference proteome</keyword>